<feature type="region of interest" description="Disordered" evidence="6">
    <location>
        <begin position="136"/>
        <end position="165"/>
    </location>
</feature>
<keyword evidence="1" id="KW-0479">Metal-binding</keyword>
<evidence type="ECO:0000256" key="1">
    <source>
        <dbReference type="ARBA" id="ARBA00022723"/>
    </source>
</evidence>
<evidence type="ECO:0000313" key="8">
    <source>
        <dbReference type="EnsemblMetazoa" id="G33676.1:cds"/>
    </source>
</evidence>
<feature type="region of interest" description="Disordered" evidence="6">
    <location>
        <begin position="180"/>
        <end position="205"/>
    </location>
</feature>
<dbReference type="SMART" id="SM00355">
    <property type="entry name" value="ZnF_C2H2"/>
    <property type="match status" value="4"/>
</dbReference>
<dbReference type="InterPro" id="IPR036236">
    <property type="entry name" value="Znf_C2H2_sf"/>
</dbReference>
<dbReference type="InterPro" id="IPR013087">
    <property type="entry name" value="Znf_C2H2_type"/>
</dbReference>
<dbReference type="AlphaFoldDB" id="A0A8W8MFI2"/>
<dbReference type="PANTHER" id="PTHR24403">
    <property type="entry name" value="ZINC FINGER PROTEIN"/>
    <property type="match status" value="1"/>
</dbReference>
<evidence type="ECO:0000256" key="2">
    <source>
        <dbReference type="ARBA" id="ARBA00022737"/>
    </source>
</evidence>
<dbReference type="PROSITE" id="PS00028">
    <property type="entry name" value="ZINC_FINGER_C2H2_1"/>
    <property type="match status" value="2"/>
</dbReference>
<dbReference type="Proteomes" id="UP000005408">
    <property type="component" value="Unassembled WGS sequence"/>
</dbReference>
<dbReference type="GO" id="GO:0010468">
    <property type="term" value="P:regulation of gene expression"/>
    <property type="evidence" value="ECO:0007669"/>
    <property type="project" value="TreeGrafter"/>
</dbReference>
<evidence type="ECO:0000256" key="4">
    <source>
        <dbReference type="ARBA" id="ARBA00022833"/>
    </source>
</evidence>
<evidence type="ECO:0000256" key="5">
    <source>
        <dbReference type="PROSITE-ProRule" id="PRU00042"/>
    </source>
</evidence>
<evidence type="ECO:0000313" key="9">
    <source>
        <dbReference type="Proteomes" id="UP000005408"/>
    </source>
</evidence>
<keyword evidence="3 5" id="KW-0863">Zinc-finger</keyword>
<dbReference type="SUPFAM" id="SSF57667">
    <property type="entry name" value="beta-beta-alpha zinc fingers"/>
    <property type="match status" value="1"/>
</dbReference>
<evidence type="ECO:0000256" key="3">
    <source>
        <dbReference type="ARBA" id="ARBA00022771"/>
    </source>
</evidence>
<keyword evidence="4" id="KW-0862">Zinc</keyword>
<keyword evidence="9" id="KW-1185">Reference proteome</keyword>
<feature type="domain" description="C2H2-type" evidence="7">
    <location>
        <begin position="167"/>
        <end position="194"/>
    </location>
</feature>
<dbReference type="PROSITE" id="PS50157">
    <property type="entry name" value="ZINC_FINGER_C2H2_2"/>
    <property type="match status" value="3"/>
</dbReference>
<dbReference type="GO" id="GO:0008270">
    <property type="term" value="F:zinc ion binding"/>
    <property type="evidence" value="ECO:0007669"/>
    <property type="project" value="UniProtKB-KW"/>
</dbReference>
<name>A0A8W8MFI2_MAGGI</name>
<organism evidence="8 9">
    <name type="scientific">Magallana gigas</name>
    <name type="common">Pacific oyster</name>
    <name type="synonym">Crassostrea gigas</name>
    <dbReference type="NCBI Taxonomy" id="29159"/>
    <lineage>
        <taxon>Eukaryota</taxon>
        <taxon>Metazoa</taxon>
        <taxon>Spiralia</taxon>
        <taxon>Lophotrochozoa</taxon>
        <taxon>Mollusca</taxon>
        <taxon>Bivalvia</taxon>
        <taxon>Autobranchia</taxon>
        <taxon>Pteriomorphia</taxon>
        <taxon>Ostreida</taxon>
        <taxon>Ostreoidea</taxon>
        <taxon>Ostreidae</taxon>
        <taxon>Magallana</taxon>
    </lineage>
</organism>
<feature type="domain" description="C2H2-type" evidence="7">
    <location>
        <begin position="86"/>
        <end position="109"/>
    </location>
</feature>
<dbReference type="InterPro" id="IPR050688">
    <property type="entry name" value="Zinc_finger/UBP_domain"/>
</dbReference>
<accession>A0A8W8MFI2</accession>
<feature type="compositionally biased region" description="Basic and acidic residues" evidence="6">
    <location>
        <begin position="180"/>
        <end position="200"/>
    </location>
</feature>
<evidence type="ECO:0000259" key="7">
    <source>
        <dbReference type="PROSITE" id="PS50157"/>
    </source>
</evidence>
<evidence type="ECO:0000256" key="6">
    <source>
        <dbReference type="SAM" id="MobiDB-lite"/>
    </source>
</evidence>
<dbReference type="EnsemblMetazoa" id="G33676.1">
    <property type="protein sequence ID" value="G33676.1:cds"/>
    <property type="gene ID" value="G33676"/>
</dbReference>
<keyword evidence="2" id="KW-0677">Repeat</keyword>
<protein>
    <recommendedName>
        <fullName evidence="7">C2H2-type domain-containing protein</fullName>
    </recommendedName>
</protein>
<proteinExistence type="predicted"/>
<feature type="domain" description="C2H2-type" evidence="7">
    <location>
        <begin position="114"/>
        <end position="147"/>
    </location>
</feature>
<dbReference type="PANTHER" id="PTHR24403:SF67">
    <property type="entry name" value="FI01116P-RELATED"/>
    <property type="match status" value="1"/>
</dbReference>
<dbReference type="GO" id="GO:0005634">
    <property type="term" value="C:nucleus"/>
    <property type="evidence" value="ECO:0007669"/>
    <property type="project" value="TreeGrafter"/>
</dbReference>
<dbReference type="Gene3D" id="3.30.160.60">
    <property type="entry name" value="Classic Zinc Finger"/>
    <property type="match status" value="2"/>
</dbReference>
<dbReference type="Pfam" id="PF00096">
    <property type="entry name" value="zf-C2H2"/>
    <property type="match status" value="1"/>
</dbReference>
<sequence>MIVGREKWFDNHPLVVEKLEELRTDRLEISVDNDDEVMRMEVDTGKEQSEGKEESQRATQLYAILTQDSEDEFAVQPGPVVRSSSLQCPDCPKSFKRKNELKVHIKARHEKAAFSCSKCQKTFAYKTNAKRHEAKCNGADQHSELSSEQKSTAEKREKSTEERGKGIKCKKCGHVSANKRELGAHRKFHAEEEKPQREKSTGPTCRICSKEFPNRMALYIHQNVDHQTGSGEVGDFPWEPTGEPAPWDADNLITTTDVVRKVEDIARGEKMAFRMNISVGFILRHIETGECRYFIPDRNESLLFQTNSHQHYKRCFSYLCCIASCCQRRDDVMVCQKHPSSPRLEGVRVLIIARVLTNQLDLRAYDVEKVMVQFSSLHCDQVLTSPGTKVFLGDRVCTHASTDRQKSEPSTTTAMMETAAIGFMLFVFWKCLTCRRQPTVSVPAPVQIPAHHQREPTPVPVLRRSRRARRAPLRYGF</sequence>
<reference evidence="8" key="1">
    <citation type="submission" date="2022-08" db="UniProtKB">
        <authorList>
            <consortium name="EnsemblMetazoa"/>
        </authorList>
    </citation>
    <scope>IDENTIFICATION</scope>
    <source>
        <strain evidence="8">05x7-T-G4-1.051#20</strain>
    </source>
</reference>